<keyword evidence="2" id="KW-0812">Transmembrane</keyword>
<accession>A0A6G1H526</accession>
<keyword evidence="3" id="KW-0732">Signal</keyword>
<feature type="transmembrane region" description="Helical" evidence="2">
    <location>
        <begin position="182"/>
        <end position="202"/>
    </location>
</feature>
<keyword evidence="2" id="KW-0472">Membrane</keyword>
<dbReference type="AlphaFoldDB" id="A0A6G1H526"/>
<feature type="signal peptide" evidence="3">
    <location>
        <begin position="1"/>
        <end position="24"/>
    </location>
</feature>
<feature type="chain" id="PRO_5026237480" description="GPI anchored protein" evidence="3">
    <location>
        <begin position="25"/>
        <end position="203"/>
    </location>
</feature>
<proteinExistence type="predicted"/>
<keyword evidence="2" id="KW-1133">Transmembrane helix</keyword>
<protein>
    <recommendedName>
        <fullName evidence="6">GPI anchored protein</fullName>
    </recommendedName>
</protein>
<reference evidence="4" key="1">
    <citation type="journal article" date="2020" name="Stud. Mycol.">
        <title>101 Dothideomycetes genomes: a test case for predicting lifestyles and emergence of pathogens.</title>
        <authorList>
            <person name="Haridas S."/>
            <person name="Albert R."/>
            <person name="Binder M."/>
            <person name="Bloem J."/>
            <person name="Labutti K."/>
            <person name="Salamov A."/>
            <person name="Andreopoulos B."/>
            <person name="Baker S."/>
            <person name="Barry K."/>
            <person name="Bills G."/>
            <person name="Bluhm B."/>
            <person name="Cannon C."/>
            <person name="Castanera R."/>
            <person name="Culley D."/>
            <person name="Daum C."/>
            <person name="Ezra D."/>
            <person name="Gonzalez J."/>
            <person name="Henrissat B."/>
            <person name="Kuo A."/>
            <person name="Liang C."/>
            <person name="Lipzen A."/>
            <person name="Lutzoni F."/>
            <person name="Magnuson J."/>
            <person name="Mondo S."/>
            <person name="Nolan M."/>
            <person name="Ohm R."/>
            <person name="Pangilinan J."/>
            <person name="Park H.-J."/>
            <person name="Ramirez L."/>
            <person name="Alfaro M."/>
            <person name="Sun H."/>
            <person name="Tritt A."/>
            <person name="Yoshinaga Y."/>
            <person name="Zwiers L.-H."/>
            <person name="Turgeon B."/>
            <person name="Goodwin S."/>
            <person name="Spatafora J."/>
            <person name="Crous P."/>
            <person name="Grigoriev I."/>
        </authorList>
    </citation>
    <scope>NUCLEOTIDE SEQUENCE</scope>
    <source>
        <strain evidence="4">CBS 113979</strain>
    </source>
</reference>
<sequence length="203" mass="20318">MRTPTILMMMIALVLMNLAHLGLASSVNDMDMIVDGTLDNSVGHIAADKRHGADSVMTVTVTEVATVVPDWCVGSSVTATAPPTSDVVPGVPPTSNEVPGMPPITESQTISVPTTVPDVPGEIPSSEFSSVPLTSDVSISTITSASTATSDLTSRVITPTGGSSTSSPGMTPTTPPSSAAPGMGLGSSIILVGVVAAVVFMAA</sequence>
<evidence type="ECO:0008006" key="6">
    <source>
        <dbReference type="Google" id="ProtNLM"/>
    </source>
</evidence>
<dbReference type="EMBL" id="ML977149">
    <property type="protein sequence ID" value="KAF1988162.1"/>
    <property type="molecule type" value="Genomic_DNA"/>
</dbReference>
<evidence type="ECO:0000313" key="5">
    <source>
        <dbReference type="Proteomes" id="UP000800041"/>
    </source>
</evidence>
<evidence type="ECO:0000256" key="3">
    <source>
        <dbReference type="SAM" id="SignalP"/>
    </source>
</evidence>
<gene>
    <name evidence="4" type="ORF">K402DRAFT_419519</name>
</gene>
<feature type="region of interest" description="Disordered" evidence="1">
    <location>
        <begin position="148"/>
        <end position="180"/>
    </location>
</feature>
<evidence type="ECO:0000256" key="1">
    <source>
        <dbReference type="SAM" id="MobiDB-lite"/>
    </source>
</evidence>
<keyword evidence="5" id="KW-1185">Reference proteome</keyword>
<dbReference type="Proteomes" id="UP000800041">
    <property type="component" value="Unassembled WGS sequence"/>
</dbReference>
<name>A0A6G1H526_9PEZI</name>
<evidence type="ECO:0000256" key="2">
    <source>
        <dbReference type="SAM" id="Phobius"/>
    </source>
</evidence>
<organism evidence="4 5">
    <name type="scientific">Aulographum hederae CBS 113979</name>
    <dbReference type="NCBI Taxonomy" id="1176131"/>
    <lineage>
        <taxon>Eukaryota</taxon>
        <taxon>Fungi</taxon>
        <taxon>Dikarya</taxon>
        <taxon>Ascomycota</taxon>
        <taxon>Pezizomycotina</taxon>
        <taxon>Dothideomycetes</taxon>
        <taxon>Pleosporomycetidae</taxon>
        <taxon>Aulographales</taxon>
        <taxon>Aulographaceae</taxon>
    </lineage>
</organism>
<evidence type="ECO:0000313" key="4">
    <source>
        <dbReference type="EMBL" id="KAF1988162.1"/>
    </source>
</evidence>